<organism evidence="1 2">
    <name type="scientific">Gossypium arboreum</name>
    <name type="common">Tree cotton</name>
    <name type="synonym">Gossypium nanking</name>
    <dbReference type="NCBI Taxonomy" id="29729"/>
    <lineage>
        <taxon>Eukaryota</taxon>
        <taxon>Viridiplantae</taxon>
        <taxon>Streptophyta</taxon>
        <taxon>Embryophyta</taxon>
        <taxon>Tracheophyta</taxon>
        <taxon>Spermatophyta</taxon>
        <taxon>Magnoliopsida</taxon>
        <taxon>eudicotyledons</taxon>
        <taxon>Gunneridae</taxon>
        <taxon>Pentapetalae</taxon>
        <taxon>rosids</taxon>
        <taxon>malvids</taxon>
        <taxon>Malvales</taxon>
        <taxon>Malvaceae</taxon>
        <taxon>Malvoideae</taxon>
        <taxon>Gossypium</taxon>
    </lineage>
</organism>
<keyword evidence="2" id="KW-1185">Reference proteome</keyword>
<evidence type="ECO:0000313" key="2">
    <source>
        <dbReference type="Proteomes" id="UP000032142"/>
    </source>
</evidence>
<evidence type="ECO:0000313" key="1">
    <source>
        <dbReference type="EMBL" id="KHG09651.1"/>
    </source>
</evidence>
<gene>
    <name evidence="1" type="ORF">F383_16019</name>
</gene>
<protein>
    <submittedName>
        <fullName evidence="1">Uncharacterized protein</fullName>
    </submittedName>
</protein>
<accession>A0A0B0NF45</accession>
<sequence>MLTDTQLPAHIFTLVDKAIWYA</sequence>
<dbReference type="EMBL" id="KN391759">
    <property type="protein sequence ID" value="KHG09651.1"/>
    <property type="molecule type" value="Genomic_DNA"/>
</dbReference>
<name>A0A0B0NF45_GOSAR</name>
<dbReference type="Proteomes" id="UP000032142">
    <property type="component" value="Unassembled WGS sequence"/>
</dbReference>
<dbReference type="AlphaFoldDB" id="A0A0B0NF45"/>
<proteinExistence type="predicted"/>
<reference evidence="2" key="1">
    <citation type="submission" date="2014-09" db="EMBL/GenBank/DDBJ databases">
        <authorList>
            <person name="Mudge J."/>
            <person name="Ramaraj T."/>
            <person name="Lindquist I.E."/>
            <person name="Bharti A.K."/>
            <person name="Sundararajan A."/>
            <person name="Cameron C.T."/>
            <person name="Woodward J.E."/>
            <person name="May G.D."/>
            <person name="Brubaker C."/>
            <person name="Broadhvest J."/>
            <person name="Wilkins T.A."/>
        </authorList>
    </citation>
    <scope>NUCLEOTIDE SEQUENCE</scope>
    <source>
        <strain evidence="2">cv. AKA8401</strain>
    </source>
</reference>